<proteinExistence type="predicted"/>
<gene>
    <name evidence="2" type="ORF">CACET_c01950</name>
</gene>
<keyword evidence="3" id="KW-1185">Reference proteome</keyword>
<keyword evidence="1" id="KW-0812">Transmembrane</keyword>
<name>A0A0G3W4W4_9CLOT</name>
<feature type="transmembrane region" description="Helical" evidence="1">
    <location>
        <begin position="34"/>
        <end position="53"/>
    </location>
</feature>
<dbReference type="KEGG" id="cace:CACET_c01950"/>
<keyword evidence="1" id="KW-0472">Membrane</keyword>
<evidence type="ECO:0000313" key="3">
    <source>
        <dbReference type="Proteomes" id="UP000035704"/>
    </source>
</evidence>
<feature type="transmembrane region" description="Helical" evidence="1">
    <location>
        <begin position="6"/>
        <end position="25"/>
    </location>
</feature>
<organism evidence="2 3">
    <name type="scientific">Clostridium aceticum</name>
    <dbReference type="NCBI Taxonomy" id="84022"/>
    <lineage>
        <taxon>Bacteria</taxon>
        <taxon>Bacillati</taxon>
        <taxon>Bacillota</taxon>
        <taxon>Clostridia</taxon>
        <taxon>Eubacteriales</taxon>
        <taxon>Clostridiaceae</taxon>
        <taxon>Clostridium</taxon>
    </lineage>
</organism>
<dbReference type="PATRIC" id="fig|84022.6.peg.194"/>
<keyword evidence="1" id="KW-1133">Transmembrane helix</keyword>
<reference evidence="2 3" key="1">
    <citation type="submission" date="2014-10" db="EMBL/GenBank/DDBJ databases">
        <title>Genome sequence of Clostridium aceticum DSM 1496.</title>
        <authorList>
            <person name="Poehlein A."/>
            <person name="Schiel-Bengelsdorf B."/>
            <person name="Gottschalk G."/>
            <person name="Duerre P."/>
            <person name="Daniel R."/>
        </authorList>
    </citation>
    <scope>NUCLEOTIDE SEQUENCE [LARGE SCALE GENOMIC DNA]</scope>
    <source>
        <strain evidence="2 3">DSM 1496</strain>
    </source>
</reference>
<dbReference type="EMBL" id="CP009687">
    <property type="protein sequence ID" value="AKL93711.1"/>
    <property type="molecule type" value="Genomic_DNA"/>
</dbReference>
<protein>
    <submittedName>
        <fullName evidence="2">Uncharacterized protein</fullName>
    </submittedName>
</protein>
<evidence type="ECO:0000313" key="2">
    <source>
        <dbReference type="EMBL" id="AKL93711.1"/>
    </source>
</evidence>
<evidence type="ECO:0000256" key="1">
    <source>
        <dbReference type="SAM" id="Phobius"/>
    </source>
</evidence>
<dbReference type="STRING" id="84022.CACET_c01950"/>
<dbReference type="AlphaFoldDB" id="A0A0G3W4W4"/>
<sequence length="54" mass="6028">MSNALMIIGLCGIVLGFLSPIFRVISKKPRRSKGWMIFFVLSFLIFILGVILGL</sequence>
<accession>A0A0G3W4W4</accession>
<dbReference type="Proteomes" id="UP000035704">
    <property type="component" value="Chromosome"/>
</dbReference>